<dbReference type="CDD" id="cd07316">
    <property type="entry name" value="terB_like_DjlA"/>
    <property type="match status" value="1"/>
</dbReference>
<gene>
    <name evidence="2" type="ORF">BN1012_Phect479</name>
</gene>
<dbReference type="InterPro" id="IPR036869">
    <property type="entry name" value="J_dom_sf"/>
</dbReference>
<feature type="domain" description="J" evidence="1">
    <location>
        <begin position="158"/>
        <end position="222"/>
    </location>
</feature>
<dbReference type="SUPFAM" id="SSF158682">
    <property type="entry name" value="TerB-like"/>
    <property type="match status" value="1"/>
</dbReference>
<organism evidence="2 3">
    <name type="scientific">Candidatus Phaeomarinibacter ectocarpi</name>
    <dbReference type="NCBI Taxonomy" id="1458461"/>
    <lineage>
        <taxon>Bacteria</taxon>
        <taxon>Pseudomonadati</taxon>
        <taxon>Pseudomonadota</taxon>
        <taxon>Alphaproteobacteria</taxon>
        <taxon>Hyphomicrobiales</taxon>
        <taxon>Parvibaculaceae</taxon>
        <taxon>Candidatus Phaeomarinibacter</taxon>
    </lineage>
</organism>
<keyword evidence="3" id="KW-1185">Reference proteome</keyword>
<dbReference type="PRINTS" id="PR00625">
    <property type="entry name" value="JDOMAIN"/>
</dbReference>
<evidence type="ECO:0000313" key="2">
    <source>
        <dbReference type="EMBL" id="CDO58693.1"/>
    </source>
</evidence>
<reference evidence="2 3" key="1">
    <citation type="journal article" date="2014" name="Front. Genet.">
        <title>Genome and metabolic network of "Candidatus Phaeomarinobacter ectocarpi" Ec32, a new candidate genus of Alphaproteobacteria frequently associated with brown algae.</title>
        <authorList>
            <person name="Dittami S.M."/>
            <person name="Barbeyron T."/>
            <person name="Boyen C."/>
            <person name="Cambefort J."/>
            <person name="Collet G."/>
            <person name="Delage L."/>
            <person name="Gobet A."/>
            <person name="Groisillier A."/>
            <person name="Leblanc C."/>
            <person name="Michel G."/>
            <person name="Scornet D."/>
            <person name="Siegel A."/>
            <person name="Tapia J.E."/>
            <person name="Tonon T."/>
        </authorList>
    </citation>
    <scope>NUCLEOTIDE SEQUENCE [LARGE SCALE GENOMIC DNA]</scope>
    <source>
        <strain evidence="2 3">Ec32</strain>
    </source>
</reference>
<evidence type="ECO:0000313" key="3">
    <source>
        <dbReference type="Proteomes" id="UP000032160"/>
    </source>
</evidence>
<dbReference type="STRING" id="1458461.BN1012_Phect479"/>
<evidence type="ECO:0000259" key="1">
    <source>
        <dbReference type="PROSITE" id="PS50076"/>
    </source>
</evidence>
<dbReference type="RefSeq" id="WP_043949580.1">
    <property type="nucleotide sequence ID" value="NZ_HG966617.1"/>
</dbReference>
<dbReference type="KEGG" id="pect:BN1012_Phect479"/>
<proteinExistence type="predicted"/>
<protein>
    <submittedName>
        <fullName evidence="2">DnaJ-like protein DjlA</fullName>
    </submittedName>
</protein>
<dbReference type="SMART" id="SM00271">
    <property type="entry name" value="DnaJ"/>
    <property type="match status" value="1"/>
</dbReference>
<dbReference type="Gene3D" id="1.10.287.110">
    <property type="entry name" value="DnaJ domain"/>
    <property type="match status" value="1"/>
</dbReference>
<dbReference type="Gene3D" id="1.10.3680.10">
    <property type="entry name" value="TerB-like"/>
    <property type="match status" value="1"/>
</dbReference>
<dbReference type="HOGENOM" id="CLU_066221_0_0_5"/>
<dbReference type="EMBL" id="HG966617">
    <property type="protein sequence ID" value="CDO58693.1"/>
    <property type="molecule type" value="Genomic_DNA"/>
</dbReference>
<dbReference type="InterPro" id="IPR001623">
    <property type="entry name" value="DnaJ_domain"/>
</dbReference>
<sequence length="224" mass="24014">MSLWDRIAGTAQSVLETLKSLVGSGEGASGVAFTIAVIALSAKMAKADGIVTPDEVEAFSQVFTVEPGDEAHVARVFNLARQDVAGFESYARQVAGMFKDRPGVLEDVVDGLFHIALADGVVHDDELAFLKKVSAIFGFSDFEFARIQASNTGKAVADPFLVLGVTPDASNADLKKAYRRAVSENHPDRMMARGVPEEFVALANDKLAAINTAWAELKKQRDIT</sequence>
<dbReference type="AlphaFoldDB" id="X5M6M7"/>
<accession>X5M6M7</accession>
<dbReference type="PROSITE" id="PS50076">
    <property type="entry name" value="DNAJ_2"/>
    <property type="match status" value="1"/>
</dbReference>
<dbReference type="InterPro" id="IPR007791">
    <property type="entry name" value="DjlA_N"/>
</dbReference>
<dbReference type="OrthoDB" id="9782583at2"/>
<dbReference type="Pfam" id="PF00226">
    <property type="entry name" value="DnaJ"/>
    <property type="match status" value="1"/>
</dbReference>
<dbReference type="CDD" id="cd06257">
    <property type="entry name" value="DnaJ"/>
    <property type="match status" value="1"/>
</dbReference>
<dbReference type="PATRIC" id="fig|1458461.3.peg.478"/>
<dbReference type="Proteomes" id="UP000032160">
    <property type="component" value="Chromosome I"/>
</dbReference>
<name>X5M6M7_9HYPH</name>
<dbReference type="InterPro" id="IPR029024">
    <property type="entry name" value="TerB-like"/>
</dbReference>
<dbReference type="SUPFAM" id="SSF46565">
    <property type="entry name" value="Chaperone J-domain"/>
    <property type="match status" value="1"/>
</dbReference>
<dbReference type="Pfam" id="PF05099">
    <property type="entry name" value="TerB"/>
    <property type="match status" value="1"/>
</dbReference>